<proteinExistence type="inferred from homology"/>
<dbReference type="GO" id="GO:0005886">
    <property type="term" value="C:plasma membrane"/>
    <property type="evidence" value="ECO:0007669"/>
    <property type="project" value="TreeGrafter"/>
</dbReference>
<evidence type="ECO:0000256" key="9">
    <source>
        <dbReference type="SAM" id="Phobius"/>
    </source>
</evidence>
<keyword evidence="13" id="KW-1185">Reference proteome</keyword>
<dbReference type="PANTHER" id="PTHR43840:SF15">
    <property type="entry name" value="MITOCHONDRIAL METAL TRANSPORTER 1-RELATED"/>
    <property type="match status" value="1"/>
</dbReference>
<dbReference type="Gene3D" id="3.30.70.1350">
    <property type="entry name" value="Cation efflux protein, cytoplasmic domain"/>
    <property type="match status" value="1"/>
</dbReference>
<dbReference type="FunFam" id="1.20.1510.10:FF:000006">
    <property type="entry name" value="Divalent cation efflux transporter"/>
    <property type="match status" value="1"/>
</dbReference>
<dbReference type="GO" id="GO:0006882">
    <property type="term" value="P:intracellular zinc ion homeostasis"/>
    <property type="evidence" value="ECO:0007669"/>
    <property type="project" value="TreeGrafter"/>
</dbReference>
<dbReference type="GO" id="GO:0015093">
    <property type="term" value="F:ferrous iron transmembrane transporter activity"/>
    <property type="evidence" value="ECO:0007669"/>
    <property type="project" value="TreeGrafter"/>
</dbReference>
<keyword evidence="3" id="KW-0813">Transport</keyword>
<dbReference type="InterPro" id="IPR050291">
    <property type="entry name" value="CDF_Transporter"/>
</dbReference>
<feature type="transmembrane region" description="Helical" evidence="9">
    <location>
        <begin position="115"/>
        <end position="134"/>
    </location>
</feature>
<feature type="transmembrane region" description="Helical" evidence="9">
    <location>
        <begin position="12"/>
        <end position="35"/>
    </location>
</feature>
<dbReference type="AlphaFoldDB" id="A0A1E8FGZ1"/>
<evidence type="ECO:0000259" key="11">
    <source>
        <dbReference type="Pfam" id="PF16916"/>
    </source>
</evidence>
<dbReference type="SUPFAM" id="SSF160240">
    <property type="entry name" value="Cation efflux protein cytoplasmic domain-like"/>
    <property type="match status" value="1"/>
</dbReference>
<comment type="caution">
    <text evidence="12">The sequence shown here is derived from an EMBL/GenBank/DDBJ whole genome shotgun (WGS) entry which is preliminary data.</text>
</comment>
<feature type="transmembrane region" description="Helical" evidence="9">
    <location>
        <begin position="41"/>
        <end position="62"/>
    </location>
</feature>
<feature type="transmembrane region" description="Helical" evidence="9">
    <location>
        <begin position="174"/>
        <end position="195"/>
    </location>
</feature>
<keyword evidence="5 9" id="KW-0812">Transmembrane</keyword>
<dbReference type="Proteomes" id="UP000176037">
    <property type="component" value="Unassembled WGS sequence"/>
</dbReference>
<accession>A0A1E8FGZ1</accession>
<dbReference type="InterPro" id="IPR027470">
    <property type="entry name" value="Cation_efflux_CTD"/>
</dbReference>
<dbReference type="GO" id="GO:0015341">
    <property type="term" value="F:zinc efflux antiporter activity"/>
    <property type="evidence" value="ECO:0007669"/>
    <property type="project" value="TreeGrafter"/>
</dbReference>
<protein>
    <submittedName>
        <fullName evidence="12">Uncharacterized protein</fullName>
    </submittedName>
</protein>
<dbReference type="Pfam" id="PF16916">
    <property type="entry name" value="ZT_dimer"/>
    <property type="match status" value="1"/>
</dbReference>
<evidence type="ECO:0000256" key="3">
    <source>
        <dbReference type="ARBA" id="ARBA00022448"/>
    </source>
</evidence>
<evidence type="ECO:0000256" key="7">
    <source>
        <dbReference type="ARBA" id="ARBA00022989"/>
    </source>
</evidence>
<dbReference type="Gene3D" id="1.20.1510.10">
    <property type="entry name" value="Cation efflux protein transmembrane domain"/>
    <property type="match status" value="1"/>
</dbReference>
<dbReference type="STRING" id="1856405.BFC17_16865"/>
<keyword evidence="6" id="KW-0864">Zinc transport</keyword>
<gene>
    <name evidence="12" type="ORF">BFC17_16865</name>
</gene>
<dbReference type="EMBL" id="MJIC01000010">
    <property type="protein sequence ID" value="OFI35212.1"/>
    <property type="molecule type" value="Genomic_DNA"/>
</dbReference>
<evidence type="ECO:0000313" key="12">
    <source>
        <dbReference type="EMBL" id="OFI35212.1"/>
    </source>
</evidence>
<keyword evidence="7 9" id="KW-1133">Transmembrane helix</keyword>
<evidence type="ECO:0000259" key="10">
    <source>
        <dbReference type="Pfam" id="PF01545"/>
    </source>
</evidence>
<keyword evidence="8 9" id="KW-0472">Membrane</keyword>
<evidence type="ECO:0000256" key="2">
    <source>
        <dbReference type="ARBA" id="ARBA00010212"/>
    </source>
</evidence>
<organism evidence="12 13">
    <name type="scientific">Alteromonas lipolytica</name>
    <dbReference type="NCBI Taxonomy" id="1856405"/>
    <lineage>
        <taxon>Bacteria</taxon>
        <taxon>Pseudomonadati</taxon>
        <taxon>Pseudomonadota</taxon>
        <taxon>Gammaproteobacteria</taxon>
        <taxon>Alteromonadales</taxon>
        <taxon>Alteromonadaceae</taxon>
        <taxon>Alteromonas/Salinimonas group</taxon>
        <taxon>Alteromonas</taxon>
    </lineage>
</organism>
<dbReference type="InterPro" id="IPR036837">
    <property type="entry name" value="Cation_efflux_CTD_sf"/>
</dbReference>
<evidence type="ECO:0000256" key="5">
    <source>
        <dbReference type="ARBA" id="ARBA00022692"/>
    </source>
</evidence>
<evidence type="ECO:0000256" key="8">
    <source>
        <dbReference type="ARBA" id="ARBA00023136"/>
    </source>
</evidence>
<evidence type="ECO:0000256" key="6">
    <source>
        <dbReference type="ARBA" id="ARBA00022906"/>
    </source>
</evidence>
<feature type="transmembrane region" description="Helical" evidence="9">
    <location>
        <begin position="82"/>
        <end position="103"/>
    </location>
</feature>
<dbReference type="InterPro" id="IPR027469">
    <property type="entry name" value="Cation_efflux_TMD_sf"/>
</dbReference>
<dbReference type="PANTHER" id="PTHR43840">
    <property type="entry name" value="MITOCHONDRIAL METAL TRANSPORTER 1-RELATED"/>
    <property type="match status" value="1"/>
</dbReference>
<comment type="similarity">
    <text evidence="2">Belongs to the cation diffusion facilitator (CDF) transporter (TC 2.A.4) family. FieF subfamily.</text>
</comment>
<dbReference type="InterPro" id="IPR058533">
    <property type="entry name" value="Cation_efflux_TM"/>
</dbReference>
<feature type="domain" description="Cation efflux protein cytoplasmic" evidence="11">
    <location>
        <begin position="218"/>
        <end position="288"/>
    </location>
</feature>
<keyword evidence="6" id="KW-0406">Ion transport</keyword>
<dbReference type="InterPro" id="IPR002524">
    <property type="entry name" value="Cation_efflux"/>
</dbReference>
<sequence>MDDRASKSRGVTRVLLIEGSVNLLMSLVKLVIGLITQSSVILADALHSLTDLANNFIAIVAIRISHKPPDHTHPYGHQKFEYVAIFILAVLLSVVAFELVTYAIDNHGQVVEQSYTGLVILILAIVVNFALSRWEHSQAQKLQSKLLAADAQHTFSDVLTSVAVLIGWQLSALGYYWLDTVFCLLVAGFVGKLAWELFQQALPVLTDADVTAEQFSSAELKVILAEFPDIKNVTDIRSRAMGEQIICDLTLLINPQLSLTAAHELSHAFEDRLKQEFDLYDVIIHIEPA</sequence>
<keyword evidence="4" id="KW-0410">Iron transport</keyword>
<evidence type="ECO:0000256" key="4">
    <source>
        <dbReference type="ARBA" id="ARBA00022496"/>
    </source>
</evidence>
<evidence type="ECO:0000256" key="1">
    <source>
        <dbReference type="ARBA" id="ARBA00004141"/>
    </source>
</evidence>
<evidence type="ECO:0000313" key="13">
    <source>
        <dbReference type="Proteomes" id="UP000176037"/>
    </source>
</evidence>
<dbReference type="OrthoDB" id="9806522at2"/>
<keyword evidence="6" id="KW-0862">Zinc</keyword>
<dbReference type="GO" id="GO:0015086">
    <property type="term" value="F:cadmium ion transmembrane transporter activity"/>
    <property type="evidence" value="ECO:0007669"/>
    <property type="project" value="TreeGrafter"/>
</dbReference>
<dbReference type="Pfam" id="PF01545">
    <property type="entry name" value="Cation_efflux"/>
    <property type="match status" value="1"/>
</dbReference>
<dbReference type="RefSeq" id="WP_070176130.1">
    <property type="nucleotide sequence ID" value="NZ_BMJR01000001.1"/>
</dbReference>
<comment type="subcellular location">
    <subcellularLocation>
        <location evidence="1">Membrane</location>
        <topology evidence="1">Multi-pass membrane protein</topology>
    </subcellularLocation>
</comment>
<keyword evidence="4" id="KW-0408">Iron</keyword>
<feature type="domain" description="Cation efflux protein transmembrane" evidence="10">
    <location>
        <begin position="17"/>
        <end position="205"/>
    </location>
</feature>
<dbReference type="NCBIfam" id="TIGR01297">
    <property type="entry name" value="CDF"/>
    <property type="match status" value="1"/>
</dbReference>
<reference evidence="12 13" key="1">
    <citation type="submission" date="2016-09" db="EMBL/GenBank/DDBJ databases">
        <title>Alteromonas lipolytica, a new species isolated from sea water.</title>
        <authorList>
            <person name="Wu Y.-H."/>
            <person name="Cheng H."/>
            <person name="Xu X.-W."/>
        </authorList>
    </citation>
    <scope>NUCLEOTIDE SEQUENCE [LARGE SCALE GENOMIC DNA]</scope>
    <source>
        <strain evidence="12 13">JW12</strain>
    </source>
</reference>
<name>A0A1E8FGZ1_9ALTE</name>
<dbReference type="SUPFAM" id="SSF161111">
    <property type="entry name" value="Cation efflux protein transmembrane domain-like"/>
    <property type="match status" value="1"/>
</dbReference>